<feature type="signal peptide" evidence="2">
    <location>
        <begin position="1"/>
        <end position="26"/>
    </location>
</feature>
<dbReference type="EMBL" id="CP133568">
    <property type="protein sequence ID" value="WMT04969.1"/>
    <property type="molecule type" value="Genomic_DNA"/>
</dbReference>
<keyword evidence="2" id="KW-0732">Signal</keyword>
<feature type="compositionally biased region" description="Pro residues" evidence="1">
    <location>
        <begin position="90"/>
        <end position="104"/>
    </location>
</feature>
<evidence type="ECO:0000313" key="3">
    <source>
        <dbReference type="EMBL" id="WMT04969.1"/>
    </source>
</evidence>
<reference evidence="3 4" key="1">
    <citation type="submission" date="2023-08" db="EMBL/GenBank/DDBJ databases">
        <title>The whole genome sequence of Lysobacter yananisis.</title>
        <authorList>
            <person name="Sun H."/>
        </authorList>
    </citation>
    <scope>NUCLEOTIDE SEQUENCE [LARGE SCALE GENOMIC DNA]</scope>
    <source>
        <strain evidence="3 4">SNNU513</strain>
    </source>
</reference>
<organism evidence="3 4">
    <name type="scientific">Lysobacter yananisis</name>
    <dbReference type="NCBI Taxonomy" id="1003114"/>
    <lineage>
        <taxon>Bacteria</taxon>
        <taxon>Pseudomonadati</taxon>
        <taxon>Pseudomonadota</taxon>
        <taxon>Gammaproteobacteria</taxon>
        <taxon>Lysobacterales</taxon>
        <taxon>Lysobacteraceae</taxon>
        <taxon>Lysobacter</taxon>
    </lineage>
</organism>
<dbReference type="RefSeq" id="WP_309153137.1">
    <property type="nucleotide sequence ID" value="NZ_CP133568.1"/>
</dbReference>
<keyword evidence="4" id="KW-1185">Reference proteome</keyword>
<name>A0ABY9PDF1_9GAMM</name>
<proteinExistence type="predicted"/>
<sequence>MPSAPRHRIAAAAAVLACLAAGAAQATGAPAPPAADTPARPTAAQAAAAGKPSGEVLIYRCTDARGQLSLRDTPCAGGERQQTVSMVRPVDPPPRPTAPTPAPAPAAARAPAPATQVVVLRAPQPMYDCVRPDGSRYVSDNGDGNPRMMPLVDLGYGLPIYPNGSYSSGSYSRSEYSGGISSHSSLGTGLPPPQAGVRVADSSTRIAIGGRHGHVSYSRNSGYVVPGGYDYGYGAYYGSQLVRDECHPLPQQEVCAQLRDQRWAGDRRYNSALQSERARITEEQRVIDARLNADCGAY</sequence>
<gene>
    <name evidence="3" type="ORF">RDV84_09030</name>
</gene>
<evidence type="ECO:0000313" key="4">
    <source>
        <dbReference type="Proteomes" id="UP001229313"/>
    </source>
</evidence>
<protein>
    <submittedName>
        <fullName evidence="3">DUF4124 domain-containing protein</fullName>
    </submittedName>
</protein>
<dbReference type="Proteomes" id="UP001229313">
    <property type="component" value="Chromosome"/>
</dbReference>
<feature type="region of interest" description="Disordered" evidence="1">
    <location>
        <begin position="73"/>
        <end position="111"/>
    </location>
</feature>
<evidence type="ECO:0000256" key="1">
    <source>
        <dbReference type="SAM" id="MobiDB-lite"/>
    </source>
</evidence>
<feature type="compositionally biased region" description="Low complexity" evidence="1">
    <location>
        <begin position="36"/>
        <end position="49"/>
    </location>
</feature>
<accession>A0ABY9PDF1</accession>
<feature type="region of interest" description="Disordered" evidence="1">
    <location>
        <begin position="27"/>
        <end position="49"/>
    </location>
</feature>
<feature type="chain" id="PRO_5046016368" evidence="2">
    <location>
        <begin position="27"/>
        <end position="298"/>
    </location>
</feature>
<evidence type="ECO:0000256" key="2">
    <source>
        <dbReference type="SAM" id="SignalP"/>
    </source>
</evidence>